<evidence type="ECO:0000256" key="2">
    <source>
        <dbReference type="ARBA" id="ARBA00022801"/>
    </source>
</evidence>
<dbReference type="EMBL" id="JANBVO010000023">
    <property type="protein sequence ID" value="KAJ9142124.1"/>
    <property type="molecule type" value="Genomic_DNA"/>
</dbReference>
<accession>A0AA38VR02</accession>
<name>A0AA38VR02_9PEZI</name>
<evidence type="ECO:0000256" key="1">
    <source>
        <dbReference type="ARBA" id="ARBA00005641"/>
    </source>
</evidence>
<sequence length="409" mass="45506">MFLVLALLVVGASFHYMWKAEAALSVRWVPDEGARLFGQRPLQPPRPDAGIETYELPLRARGRDIVDTTGRRFNLASVNWYGASDELFVPSGLDVQHRDVIARTIRSLGFNSVRLPYSDEMVISNPEVPGRLLAANPDLNGSRALDVFGAVVEALTEAGVAVIVNNHITTATWCCGADPCDAGWANDHLGPLCRVQQTEEEWIQHWETLMSRLAANPRVIGADLRNEVRGLWGTMPWEKWAAAAERAGNRLLKLNPDWLVVVGGTESGNDLSGVSARPVRLDLDGRIVYSAHVYAWSGWGSVGGRYSKRSYAAFVRGMRENWAYLVEGNLAPVWIGEFGAPAGPSLGDANYWLNLMRYLKALDADFGYWAVNPRKPRGNTSESYSLVEDDWVTPVLDYRMRDMTELMRL</sequence>
<keyword evidence="5" id="KW-0732">Signal</keyword>
<dbReference type="SUPFAM" id="SSF51445">
    <property type="entry name" value="(Trans)glycosidases"/>
    <property type="match status" value="1"/>
</dbReference>
<evidence type="ECO:0000313" key="8">
    <source>
        <dbReference type="Proteomes" id="UP001174694"/>
    </source>
</evidence>
<dbReference type="GO" id="GO:0000272">
    <property type="term" value="P:polysaccharide catabolic process"/>
    <property type="evidence" value="ECO:0007669"/>
    <property type="project" value="InterPro"/>
</dbReference>
<evidence type="ECO:0000256" key="4">
    <source>
        <dbReference type="RuleBase" id="RU361153"/>
    </source>
</evidence>
<evidence type="ECO:0000256" key="5">
    <source>
        <dbReference type="SAM" id="SignalP"/>
    </source>
</evidence>
<keyword evidence="3 4" id="KW-0326">Glycosidase</keyword>
<dbReference type="Gene3D" id="3.20.20.80">
    <property type="entry name" value="Glycosidases"/>
    <property type="match status" value="1"/>
</dbReference>
<dbReference type="InterPro" id="IPR001547">
    <property type="entry name" value="Glyco_hydro_5"/>
</dbReference>
<dbReference type="PANTHER" id="PTHR31263:SF0">
    <property type="entry name" value="CELLULASE FAMILY PROTEIN (AFU_ORTHOLOGUE AFUA_5G14560)"/>
    <property type="match status" value="1"/>
</dbReference>
<comment type="similarity">
    <text evidence="1 4">Belongs to the glycosyl hydrolase 5 (cellulase A) family.</text>
</comment>
<feature type="domain" description="Glycoside hydrolase family 5" evidence="6">
    <location>
        <begin position="91"/>
        <end position="373"/>
    </location>
</feature>
<reference evidence="7" key="1">
    <citation type="submission" date="2022-07" db="EMBL/GenBank/DDBJ databases">
        <title>Fungi with potential for degradation of polypropylene.</title>
        <authorList>
            <person name="Gostincar C."/>
        </authorList>
    </citation>
    <scope>NUCLEOTIDE SEQUENCE</scope>
    <source>
        <strain evidence="7">EXF-13308</strain>
    </source>
</reference>
<dbReference type="Proteomes" id="UP001174694">
    <property type="component" value="Unassembled WGS sequence"/>
</dbReference>
<keyword evidence="2 4" id="KW-0378">Hydrolase</keyword>
<feature type="chain" id="PRO_5041238121" evidence="5">
    <location>
        <begin position="23"/>
        <end position="409"/>
    </location>
</feature>
<dbReference type="PANTHER" id="PTHR31263">
    <property type="entry name" value="CELLULASE FAMILY PROTEIN (AFU_ORTHOLOGUE AFUA_5G14560)"/>
    <property type="match status" value="1"/>
</dbReference>
<evidence type="ECO:0000259" key="6">
    <source>
        <dbReference type="Pfam" id="PF00150"/>
    </source>
</evidence>
<dbReference type="InterPro" id="IPR017853">
    <property type="entry name" value="GH"/>
</dbReference>
<keyword evidence="8" id="KW-1185">Reference proteome</keyword>
<dbReference type="AlphaFoldDB" id="A0AA38VR02"/>
<dbReference type="GO" id="GO:0004553">
    <property type="term" value="F:hydrolase activity, hydrolyzing O-glycosyl compounds"/>
    <property type="evidence" value="ECO:0007669"/>
    <property type="project" value="InterPro"/>
</dbReference>
<organism evidence="7 8">
    <name type="scientific">Pleurostoma richardsiae</name>
    <dbReference type="NCBI Taxonomy" id="41990"/>
    <lineage>
        <taxon>Eukaryota</taxon>
        <taxon>Fungi</taxon>
        <taxon>Dikarya</taxon>
        <taxon>Ascomycota</taxon>
        <taxon>Pezizomycotina</taxon>
        <taxon>Sordariomycetes</taxon>
        <taxon>Sordariomycetidae</taxon>
        <taxon>Calosphaeriales</taxon>
        <taxon>Pleurostomataceae</taxon>
        <taxon>Pleurostoma</taxon>
    </lineage>
</organism>
<evidence type="ECO:0000313" key="7">
    <source>
        <dbReference type="EMBL" id="KAJ9142124.1"/>
    </source>
</evidence>
<comment type="caution">
    <text evidence="7">The sequence shown here is derived from an EMBL/GenBank/DDBJ whole genome shotgun (WGS) entry which is preliminary data.</text>
</comment>
<protein>
    <submittedName>
        <fullName evidence="7">Endoglucanase E1</fullName>
    </submittedName>
</protein>
<evidence type="ECO:0000256" key="3">
    <source>
        <dbReference type="ARBA" id="ARBA00023295"/>
    </source>
</evidence>
<dbReference type="Pfam" id="PF00150">
    <property type="entry name" value="Cellulase"/>
    <property type="match status" value="1"/>
</dbReference>
<proteinExistence type="inferred from homology"/>
<gene>
    <name evidence="7" type="ORF">NKR23_g7480</name>
</gene>
<feature type="signal peptide" evidence="5">
    <location>
        <begin position="1"/>
        <end position="22"/>
    </location>
</feature>